<evidence type="ECO:0000256" key="1">
    <source>
        <dbReference type="SAM" id="Phobius"/>
    </source>
</evidence>
<keyword evidence="1" id="KW-0472">Membrane</keyword>
<comment type="caution">
    <text evidence="2">The sequence shown here is derived from an EMBL/GenBank/DDBJ whole genome shotgun (WGS) entry which is preliminary data.</text>
</comment>
<reference evidence="2" key="1">
    <citation type="journal article" date="2014" name="Front. Microbiol.">
        <title>High frequency of phylogenetically diverse reductive dehalogenase-homologous genes in deep subseafloor sedimentary metagenomes.</title>
        <authorList>
            <person name="Kawai M."/>
            <person name="Futagami T."/>
            <person name="Toyoda A."/>
            <person name="Takaki Y."/>
            <person name="Nishi S."/>
            <person name="Hori S."/>
            <person name="Arai W."/>
            <person name="Tsubouchi T."/>
            <person name="Morono Y."/>
            <person name="Uchiyama I."/>
            <person name="Ito T."/>
            <person name="Fujiyama A."/>
            <person name="Inagaki F."/>
            <person name="Takami H."/>
        </authorList>
    </citation>
    <scope>NUCLEOTIDE SEQUENCE</scope>
    <source>
        <strain evidence="2">Expedition CK06-06</strain>
    </source>
</reference>
<sequence length="143" mass="16030">MKRLLVTRGSTIVGLDTFGYSYPIASKKIIDEAIQHRSFTDTGLPHYTGLASKGIAVTPQLLALIKEVDMDADENRIRFFQMVKPEILKSYIRATFSQQTIENIKFAAEQRGFLRKPMSDGLKKFAIPVMLLLVVGVAIWAVL</sequence>
<name>X1DW98_9ZZZZ</name>
<dbReference type="AlphaFoldDB" id="X1DW98"/>
<protein>
    <submittedName>
        <fullName evidence="2">Uncharacterized protein</fullName>
    </submittedName>
</protein>
<keyword evidence="1" id="KW-0812">Transmembrane</keyword>
<gene>
    <name evidence="2" type="ORF">S01H4_61627</name>
</gene>
<feature type="non-terminal residue" evidence="2">
    <location>
        <position position="143"/>
    </location>
</feature>
<dbReference type="EMBL" id="BART01036586">
    <property type="protein sequence ID" value="GAH12460.1"/>
    <property type="molecule type" value="Genomic_DNA"/>
</dbReference>
<organism evidence="2">
    <name type="scientific">marine sediment metagenome</name>
    <dbReference type="NCBI Taxonomy" id="412755"/>
    <lineage>
        <taxon>unclassified sequences</taxon>
        <taxon>metagenomes</taxon>
        <taxon>ecological metagenomes</taxon>
    </lineage>
</organism>
<evidence type="ECO:0000313" key="2">
    <source>
        <dbReference type="EMBL" id="GAH12460.1"/>
    </source>
</evidence>
<proteinExistence type="predicted"/>
<accession>X1DW98</accession>
<keyword evidence="1" id="KW-1133">Transmembrane helix</keyword>
<feature type="transmembrane region" description="Helical" evidence="1">
    <location>
        <begin position="125"/>
        <end position="142"/>
    </location>
</feature>